<dbReference type="InterPro" id="IPR045206">
    <property type="entry name" value="Maestro_heat-like_prot"/>
</dbReference>
<dbReference type="InterPro" id="IPR048465">
    <property type="entry name" value="Maestro-like_HEAT"/>
</dbReference>
<dbReference type="KEGG" id="nss:113432516"/>
<dbReference type="PANTHER" id="PTHR23120">
    <property type="entry name" value="MAESTRO-RELATED HEAT DOMAIN-CONTAINING"/>
    <property type="match status" value="1"/>
</dbReference>
<feature type="region of interest" description="Disordered" evidence="1">
    <location>
        <begin position="100"/>
        <end position="120"/>
    </location>
</feature>
<dbReference type="GeneID" id="113432516"/>
<keyword evidence="3" id="KW-1185">Reference proteome</keyword>
<gene>
    <name evidence="4" type="primary">LOC113432516</name>
</gene>
<protein>
    <submittedName>
        <fullName evidence="4">Maestro heat-like repeat-containing protein family member 1</fullName>
    </submittedName>
</protein>
<name>A0A6J1W528_9SAUR</name>
<evidence type="ECO:0000313" key="4">
    <source>
        <dbReference type="RefSeq" id="XP_026550422.1"/>
    </source>
</evidence>
<dbReference type="RefSeq" id="XP_026550422.1">
    <property type="nucleotide sequence ID" value="XM_026694637.1"/>
</dbReference>
<dbReference type="Pfam" id="PF21047">
    <property type="entry name" value="HEAT_Maestro"/>
    <property type="match status" value="1"/>
</dbReference>
<evidence type="ECO:0000256" key="1">
    <source>
        <dbReference type="SAM" id="MobiDB-lite"/>
    </source>
</evidence>
<evidence type="ECO:0000313" key="3">
    <source>
        <dbReference type="Proteomes" id="UP000504612"/>
    </source>
</evidence>
<dbReference type="Proteomes" id="UP000504612">
    <property type="component" value="Unplaced"/>
</dbReference>
<sequence>MIHLKLQEVPEESVRKATQQTVCILASQHKAAVVSSLLSHSLPLDSCSCTMWRALASEPTLTPQVLELLLDKVNRDVPYKENKSFLRGSRSERVATFSPLSVGVPRGPLRSLSPPSRLGL</sequence>
<accession>A0A6J1W528</accession>
<feature type="domain" description="Maestro-like HEAT-repeats" evidence="2">
    <location>
        <begin position="2"/>
        <end position="66"/>
    </location>
</feature>
<dbReference type="PANTHER" id="PTHR23120:SF44">
    <property type="entry name" value="MAESTRO HEAT-LIKE REPEAT-CONTAINING PROTEIN FAMILY MEMBER 1"/>
    <property type="match status" value="1"/>
</dbReference>
<dbReference type="AlphaFoldDB" id="A0A6J1W528"/>
<dbReference type="GO" id="GO:0005737">
    <property type="term" value="C:cytoplasm"/>
    <property type="evidence" value="ECO:0007669"/>
    <property type="project" value="TreeGrafter"/>
</dbReference>
<evidence type="ECO:0000259" key="2">
    <source>
        <dbReference type="Pfam" id="PF21047"/>
    </source>
</evidence>
<proteinExistence type="predicted"/>
<organism evidence="3 4">
    <name type="scientific">Notechis scutatus</name>
    <name type="common">mainland tiger snake</name>
    <dbReference type="NCBI Taxonomy" id="8663"/>
    <lineage>
        <taxon>Eukaryota</taxon>
        <taxon>Metazoa</taxon>
        <taxon>Chordata</taxon>
        <taxon>Craniata</taxon>
        <taxon>Vertebrata</taxon>
        <taxon>Euteleostomi</taxon>
        <taxon>Lepidosauria</taxon>
        <taxon>Squamata</taxon>
        <taxon>Bifurcata</taxon>
        <taxon>Unidentata</taxon>
        <taxon>Episquamata</taxon>
        <taxon>Toxicofera</taxon>
        <taxon>Serpentes</taxon>
        <taxon>Colubroidea</taxon>
        <taxon>Elapidae</taxon>
        <taxon>Hydrophiinae</taxon>
        <taxon>Notechis</taxon>
    </lineage>
</organism>
<feature type="compositionally biased region" description="Low complexity" evidence="1">
    <location>
        <begin position="105"/>
        <end position="120"/>
    </location>
</feature>
<reference evidence="4" key="1">
    <citation type="submission" date="2025-08" db="UniProtKB">
        <authorList>
            <consortium name="RefSeq"/>
        </authorList>
    </citation>
    <scope>IDENTIFICATION</scope>
</reference>